<organism evidence="1 2">
    <name type="scientific">Drosophila gunungcola</name>
    <name type="common">fruit fly</name>
    <dbReference type="NCBI Taxonomy" id="103775"/>
    <lineage>
        <taxon>Eukaryota</taxon>
        <taxon>Metazoa</taxon>
        <taxon>Ecdysozoa</taxon>
        <taxon>Arthropoda</taxon>
        <taxon>Hexapoda</taxon>
        <taxon>Insecta</taxon>
        <taxon>Pterygota</taxon>
        <taxon>Neoptera</taxon>
        <taxon>Endopterygota</taxon>
        <taxon>Diptera</taxon>
        <taxon>Brachycera</taxon>
        <taxon>Muscomorpha</taxon>
        <taxon>Ephydroidea</taxon>
        <taxon>Drosophilidae</taxon>
        <taxon>Drosophila</taxon>
        <taxon>Sophophora</taxon>
    </lineage>
</organism>
<sequence length="117" mass="13554">MLTMLRSNAKKIKITNWPLTHCRGFLALATSDIASNKSHSQEEDRAVTMKVPHFIGSKCVQNQNQLANGKGKKFTYNYHSFSIYDLNEATLRAKQATTDYYKYIEQMQKLQIEYVKK</sequence>
<name>A0A9Q0BTB8_9MUSC</name>
<gene>
    <name evidence="1" type="ORF">M5D96_004748</name>
</gene>
<keyword evidence="2" id="KW-1185">Reference proteome</keyword>
<comment type="caution">
    <text evidence="1">The sequence shown here is derived from an EMBL/GenBank/DDBJ whole genome shotgun (WGS) entry which is preliminary data.</text>
</comment>
<dbReference type="Proteomes" id="UP001059596">
    <property type="component" value="Unassembled WGS sequence"/>
</dbReference>
<proteinExistence type="predicted"/>
<accession>A0A9Q0BTB8</accession>
<dbReference type="AlphaFoldDB" id="A0A9Q0BTB8"/>
<dbReference type="EMBL" id="JAMKOV010000002">
    <property type="protein sequence ID" value="KAI8043416.1"/>
    <property type="molecule type" value="Genomic_DNA"/>
</dbReference>
<dbReference type="OrthoDB" id="7817850at2759"/>
<protein>
    <submittedName>
        <fullName evidence="1">Uncharacterized protein</fullName>
    </submittedName>
</protein>
<evidence type="ECO:0000313" key="1">
    <source>
        <dbReference type="EMBL" id="KAI8043416.1"/>
    </source>
</evidence>
<reference evidence="1" key="1">
    <citation type="journal article" date="2023" name="Genome Biol. Evol.">
        <title>Long-read-based Genome Assembly of Drosophila gunungcola Reveals Fewer Chemosensory Genes in Flower-breeding Species.</title>
        <authorList>
            <person name="Negi A."/>
            <person name="Liao B.Y."/>
            <person name="Yeh S.D."/>
        </authorList>
    </citation>
    <scope>NUCLEOTIDE SEQUENCE</scope>
    <source>
        <strain evidence="1">Sukarami</strain>
    </source>
</reference>
<evidence type="ECO:0000313" key="2">
    <source>
        <dbReference type="Proteomes" id="UP001059596"/>
    </source>
</evidence>